<dbReference type="Proteomes" id="UP000664122">
    <property type="component" value="Unassembled WGS sequence"/>
</dbReference>
<dbReference type="GO" id="GO:0051287">
    <property type="term" value="F:NAD binding"/>
    <property type="evidence" value="ECO:0007669"/>
    <property type="project" value="InterPro"/>
</dbReference>
<feature type="domain" description="UDP-glucose/GDP-mannose dehydrogenase C-terminal" evidence="4">
    <location>
        <begin position="342"/>
        <end position="442"/>
    </location>
</feature>
<dbReference type="InterPro" id="IPR036291">
    <property type="entry name" value="NAD(P)-bd_dom_sf"/>
</dbReference>
<dbReference type="InterPro" id="IPR001732">
    <property type="entry name" value="UDP-Glc/GDP-Man_DH_N"/>
</dbReference>
<dbReference type="PIRSF" id="PIRSF500136">
    <property type="entry name" value="UDP_ManNAc_DH"/>
    <property type="match status" value="1"/>
</dbReference>
<dbReference type="PANTHER" id="PTHR43491">
    <property type="entry name" value="UDP-N-ACETYL-D-MANNOSAMINE DEHYDROGENASE"/>
    <property type="match status" value="1"/>
</dbReference>
<dbReference type="EMBL" id="JAFMPP010000013">
    <property type="protein sequence ID" value="MBO0663773.1"/>
    <property type="molecule type" value="Genomic_DNA"/>
</dbReference>
<dbReference type="GO" id="GO:0016616">
    <property type="term" value="F:oxidoreductase activity, acting on the CH-OH group of donors, NAD or NADP as acceptor"/>
    <property type="evidence" value="ECO:0007669"/>
    <property type="project" value="InterPro"/>
</dbReference>
<protein>
    <submittedName>
        <fullName evidence="5">Nucleotide sugar dehydrogenase</fullName>
    </submittedName>
</protein>
<keyword evidence="1" id="KW-0560">Oxidoreductase</keyword>
<dbReference type="GO" id="GO:0016628">
    <property type="term" value="F:oxidoreductase activity, acting on the CH-CH group of donors, NAD or NADP as acceptor"/>
    <property type="evidence" value="ECO:0007669"/>
    <property type="project" value="InterPro"/>
</dbReference>
<dbReference type="InterPro" id="IPR017476">
    <property type="entry name" value="UDP-Glc/GDP-Man"/>
</dbReference>
<proteinExistence type="inferred from homology"/>
<dbReference type="InterPro" id="IPR028359">
    <property type="entry name" value="UDP_ManNAc/GlcNAc_DH"/>
</dbReference>
<evidence type="ECO:0000313" key="5">
    <source>
        <dbReference type="EMBL" id="MBO0663773.1"/>
    </source>
</evidence>
<dbReference type="SUPFAM" id="SSF52413">
    <property type="entry name" value="UDP-glucose/GDP-mannose dehydrogenase C-terminal domain"/>
    <property type="match status" value="1"/>
</dbReference>
<dbReference type="InterPro" id="IPR014027">
    <property type="entry name" value="UDP-Glc/GDP-Man_DH_C"/>
</dbReference>
<evidence type="ECO:0000259" key="4">
    <source>
        <dbReference type="SMART" id="SM00984"/>
    </source>
</evidence>
<dbReference type="Pfam" id="PF00984">
    <property type="entry name" value="UDPG_MGDP_dh"/>
    <property type="match status" value="1"/>
</dbReference>
<dbReference type="PIRSF" id="PIRSF000124">
    <property type="entry name" value="UDPglc_GDPman_dh"/>
    <property type="match status" value="1"/>
</dbReference>
<reference evidence="5" key="1">
    <citation type="submission" date="2021-03" db="EMBL/GenBank/DDBJ databases">
        <title>Whole genome sequence of Jiella sp. CQZ9-1.</title>
        <authorList>
            <person name="Tuo L."/>
        </authorList>
    </citation>
    <scope>NUCLEOTIDE SEQUENCE</scope>
    <source>
        <strain evidence="5">CQZ9-1</strain>
    </source>
</reference>
<accession>A0A939FXF2</accession>
<gene>
    <name evidence="5" type="ORF">J1C48_14415</name>
</gene>
<dbReference type="GO" id="GO:0000271">
    <property type="term" value="P:polysaccharide biosynthetic process"/>
    <property type="evidence" value="ECO:0007669"/>
    <property type="project" value="InterPro"/>
</dbReference>
<dbReference type="Pfam" id="PF03720">
    <property type="entry name" value="UDPG_MGDP_dh_C"/>
    <property type="match status" value="1"/>
</dbReference>
<sequence>MQIEDTLGFDAIAARFVEQTAKRETVVGIIGLGYVGLPLLLAFHRSGFHTFGFDIDPVKIEKLEAGRSYIHHIGADAVASLVASGRSRLTTDYSLLSEVDAIVICVPTPLTRYRDPDMSFVQATAEAIAPHLKRGQLVTLESTTYPMTSEDLLATILERGSGLTAGQDFAIAYSPEREDPGNPDFDVAAIPKVVGADVAGAGDMAEALYSGVAKRVVRVPSMRTAEAVKLTENVFRAVNIALVNELKVIFERMGIDVFEVIDAAKTKPFGFMPFYPGPGIGGHCIPVDPFYLTWKAREFGIHTRFIELAGEINSAMPQWVVARLAEALSDRRGKPIRGARVLVVGLAYKRNVDDVRESPSLVLIEMLQERGAVVDYFDPFVPTMPMTRKHGELVGRDSITWDADTLAGFDAALIATDHDDIDIEMLVRHVPLVVDSRGATRRLPAELQARVVRA</sequence>
<comment type="similarity">
    <text evidence="3">Belongs to the UDP-glucose/GDP-mannose dehydrogenase family.</text>
</comment>
<dbReference type="NCBIfam" id="TIGR03026">
    <property type="entry name" value="NDP-sugDHase"/>
    <property type="match status" value="1"/>
</dbReference>
<dbReference type="InterPro" id="IPR014026">
    <property type="entry name" value="UDP-Glc/GDP-Man_DH_dimer"/>
</dbReference>
<dbReference type="SMART" id="SM00984">
    <property type="entry name" value="UDPG_MGDP_dh_C"/>
    <property type="match status" value="1"/>
</dbReference>
<dbReference type="PANTHER" id="PTHR43491:SF1">
    <property type="entry name" value="UDP-N-ACETYL-D-MANNOSAMINE DEHYDROGENASE"/>
    <property type="match status" value="1"/>
</dbReference>
<evidence type="ECO:0000256" key="2">
    <source>
        <dbReference type="ARBA" id="ARBA00023027"/>
    </source>
</evidence>
<organism evidence="5 6">
    <name type="scientific">Jiella flava</name>
    <dbReference type="NCBI Taxonomy" id="2816857"/>
    <lineage>
        <taxon>Bacteria</taxon>
        <taxon>Pseudomonadati</taxon>
        <taxon>Pseudomonadota</taxon>
        <taxon>Alphaproteobacteria</taxon>
        <taxon>Hyphomicrobiales</taxon>
        <taxon>Aurantimonadaceae</taxon>
        <taxon>Jiella</taxon>
    </lineage>
</organism>
<dbReference type="Pfam" id="PF03721">
    <property type="entry name" value="UDPG_MGDP_dh_N"/>
    <property type="match status" value="1"/>
</dbReference>
<dbReference type="Gene3D" id="3.40.50.720">
    <property type="entry name" value="NAD(P)-binding Rossmann-like Domain"/>
    <property type="match status" value="2"/>
</dbReference>
<comment type="caution">
    <text evidence="5">The sequence shown here is derived from an EMBL/GenBank/DDBJ whole genome shotgun (WGS) entry which is preliminary data.</text>
</comment>
<keyword evidence="2" id="KW-0520">NAD</keyword>
<dbReference type="InterPro" id="IPR036220">
    <property type="entry name" value="UDP-Glc/GDP-Man_DH_C_sf"/>
</dbReference>
<evidence type="ECO:0000256" key="1">
    <source>
        <dbReference type="ARBA" id="ARBA00023002"/>
    </source>
</evidence>
<dbReference type="AlphaFoldDB" id="A0A939FXF2"/>
<evidence type="ECO:0000313" key="6">
    <source>
        <dbReference type="Proteomes" id="UP000664122"/>
    </source>
</evidence>
<keyword evidence="6" id="KW-1185">Reference proteome</keyword>
<dbReference type="SUPFAM" id="SSF51735">
    <property type="entry name" value="NAD(P)-binding Rossmann-fold domains"/>
    <property type="match status" value="1"/>
</dbReference>
<name>A0A939FXF2_9HYPH</name>
<dbReference type="SUPFAM" id="SSF48179">
    <property type="entry name" value="6-phosphogluconate dehydrogenase C-terminal domain-like"/>
    <property type="match status" value="1"/>
</dbReference>
<evidence type="ECO:0000256" key="3">
    <source>
        <dbReference type="PIRNR" id="PIRNR000124"/>
    </source>
</evidence>
<dbReference type="InterPro" id="IPR008927">
    <property type="entry name" value="6-PGluconate_DH-like_C_sf"/>
</dbReference>
<dbReference type="RefSeq" id="WP_207258689.1">
    <property type="nucleotide sequence ID" value="NZ_JAFMPP010000013.1"/>
</dbReference>